<keyword evidence="2" id="KW-0808">Transferase</keyword>
<gene>
    <name evidence="2" type="ORF">NCTC11388_02242</name>
</gene>
<dbReference type="AlphaFoldDB" id="A0A380C550"/>
<dbReference type="Pfam" id="PF00535">
    <property type="entry name" value="Glycos_transf_2"/>
    <property type="match status" value="1"/>
</dbReference>
<dbReference type="Proteomes" id="UP000254893">
    <property type="component" value="Unassembled WGS sequence"/>
</dbReference>
<dbReference type="CDD" id="cd06433">
    <property type="entry name" value="GT_2_WfgS_like"/>
    <property type="match status" value="1"/>
</dbReference>
<organism evidence="2 3">
    <name type="scientific">Sphingobacterium spiritivorum</name>
    <name type="common">Flavobacterium spiritivorum</name>
    <dbReference type="NCBI Taxonomy" id="258"/>
    <lineage>
        <taxon>Bacteria</taxon>
        <taxon>Pseudomonadati</taxon>
        <taxon>Bacteroidota</taxon>
        <taxon>Sphingobacteriia</taxon>
        <taxon>Sphingobacteriales</taxon>
        <taxon>Sphingobacteriaceae</taxon>
        <taxon>Sphingobacterium</taxon>
    </lineage>
</organism>
<protein>
    <submittedName>
        <fullName evidence="2">PGL/p-HBAD biosynthesis glycosyltransferase Rv2957/MT3031</fullName>
        <ecNumber evidence="2">2.4.1.-</ecNumber>
    </submittedName>
</protein>
<dbReference type="GO" id="GO:0016758">
    <property type="term" value="F:hexosyltransferase activity"/>
    <property type="evidence" value="ECO:0007669"/>
    <property type="project" value="UniProtKB-ARBA"/>
</dbReference>
<keyword evidence="2" id="KW-0328">Glycosyltransferase</keyword>
<name>A0A380C550_SPHSI</name>
<sequence>MKISIITVCYNSEKTIRNTLESVASQTYDDLEYIVIDGGSSDSTLDIINNYTDKIAIIKSEKDDGLYDAINKGIACSTGDVVGIINSDDVFYNKDVVSNVAEIFRSSIDLDAIIGNIVQEDHTGRILRKYMSNNWRPSKLKQGFMPPHPSIFMYRKLFDAYGGYSLDYKIGADYELIIRYFLIHKIKWKYSGLITHRMLVGGISSSGWRSYKRISKEIIKALKSNGLKFHPLRIHFRFVDKLIERVFV</sequence>
<evidence type="ECO:0000313" key="3">
    <source>
        <dbReference type="Proteomes" id="UP000254893"/>
    </source>
</evidence>
<dbReference type="RefSeq" id="WP_115170158.1">
    <property type="nucleotide sequence ID" value="NZ_UGYW01000002.1"/>
</dbReference>
<proteinExistence type="predicted"/>
<dbReference type="EC" id="2.4.1.-" evidence="2"/>
<dbReference type="Gene3D" id="3.90.550.10">
    <property type="entry name" value="Spore Coat Polysaccharide Biosynthesis Protein SpsA, Chain A"/>
    <property type="match status" value="1"/>
</dbReference>
<dbReference type="SUPFAM" id="SSF53448">
    <property type="entry name" value="Nucleotide-diphospho-sugar transferases"/>
    <property type="match status" value="1"/>
</dbReference>
<dbReference type="PANTHER" id="PTHR22916">
    <property type="entry name" value="GLYCOSYLTRANSFERASE"/>
    <property type="match status" value="1"/>
</dbReference>
<dbReference type="InterPro" id="IPR029044">
    <property type="entry name" value="Nucleotide-diphossugar_trans"/>
</dbReference>
<dbReference type="InterPro" id="IPR001173">
    <property type="entry name" value="Glyco_trans_2-like"/>
</dbReference>
<feature type="domain" description="Glycosyltransferase 2-like" evidence="1">
    <location>
        <begin position="4"/>
        <end position="131"/>
    </location>
</feature>
<reference evidence="2 3" key="1">
    <citation type="submission" date="2018-06" db="EMBL/GenBank/DDBJ databases">
        <authorList>
            <consortium name="Pathogen Informatics"/>
            <person name="Doyle S."/>
        </authorList>
    </citation>
    <scope>NUCLEOTIDE SEQUENCE [LARGE SCALE GENOMIC DNA]</scope>
    <source>
        <strain evidence="2 3">NCTC11388</strain>
    </source>
</reference>
<accession>A0A380C550</accession>
<evidence type="ECO:0000313" key="2">
    <source>
        <dbReference type="EMBL" id="SUJ12979.1"/>
    </source>
</evidence>
<evidence type="ECO:0000259" key="1">
    <source>
        <dbReference type="Pfam" id="PF00535"/>
    </source>
</evidence>
<dbReference type="PANTHER" id="PTHR22916:SF3">
    <property type="entry name" value="UDP-GLCNAC:BETAGAL BETA-1,3-N-ACETYLGLUCOSAMINYLTRANSFERASE-LIKE PROTEIN 1"/>
    <property type="match status" value="1"/>
</dbReference>
<dbReference type="EMBL" id="UGYW01000002">
    <property type="protein sequence ID" value="SUJ12979.1"/>
    <property type="molecule type" value="Genomic_DNA"/>
</dbReference>